<dbReference type="PANTHER" id="PTHR31793:SF2">
    <property type="entry name" value="BLR1345 PROTEIN"/>
    <property type="match status" value="1"/>
</dbReference>
<reference evidence="1 2" key="1">
    <citation type="submission" date="2020-06" db="EMBL/GenBank/DDBJ databases">
        <title>Schlegella sp. ID0723 isolated from air conditioner.</title>
        <authorList>
            <person name="Kim D.Y."/>
            <person name="Kim D.-U."/>
        </authorList>
    </citation>
    <scope>NUCLEOTIDE SEQUENCE [LARGE SCALE GENOMIC DNA]</scope>
    <source>
        <strain evidence="1 2">ID0723</strain>
    </source>
</reference>
<dbReference type="CDD" id="cd00586">
    <property type="entry name" value="4HBT"/>
    <property type="match status" value="1"/>
</dbReference>
<evidence type="ECO:0000313" key="1">
    <source>
        <dbReference type="EMBL" id="NUZ08751.1"/>
    </source>
</evidence>
<sequence>MAAIRPPTAASLPLFIETHLGRVSPLECDQLGHMNVQYYVAKVSDAAWHVMASIGITPGYIRERRRAPAAVKQEVLYLKELLAGDLVRMESGVLEVSERKITFFHRLTNVETGQTAMKSKVFTVMMDLDARRSTALDAEVLARARQRLLPAGSDE</sequence>
<protein>
    <submittedName>
        <fullName evidence="1">Thioesterase family protein</fullName>
    </submittedName>
</protein>
<evidence type="ECO:0000313" key="2">
    <source>
        <dbReference type="Proteomes" id="UP000529637"/>
    </source>
</evidence>
<dbReference type="RefSeq" id="WP_176071611.1">
    <property type="nucleotide sequence ID" value="NZ_JABWMJ010000016.1"/>
</dbReference>
<dbReference type="Pfam" id="PF13279">
    <property type="entry name" value="4HBT_2"/>
    <property type="match status" value="1"/>
</dbReference>
<gene>
    <name evidence="1" type="ORF">HQN59_23690</name>
</gene>
<proteinExistence type="predicted"/>
<keyword evidence="2" id="KW-1185">Reference proteome</keyword>
<dbReference type="GO" id="GO:0047617">
    <property type="term" value="F:fatty acyl-CoA hydrolase activity"/>
    <property type="evidence" value="ECO:0007669"/>
    <property type="project" value="TreeGrafter"/>
</dbReference>
<dbReference type="Proteomes" id="UP000529637">
    <property type="component" value="Unassembled WGS sequence"/>
</dbReference>
<dbReference type="PANTHER" id="PTHR31793">
    <property type="entry name" value="4-HYDROXYBENZOYL-COA THIOESTERASE FAMILY MEMBER"/>
    <property type="match status" value="1"/>
</dbReference>
<dbReference type="InterPro" id="IPR050563">
    <property type="entry name" value="4-hydroxybenzoyl-CoA_TE"/>
</dbReference>
<name>A0A7Y6TZ48_9BURK</name>
<organism evidence="1 2">
    <name type="scientific">Piscinibacter koreensis</name>
    <dbReference type="NCBI Taxonomy" id="2742824"/>
    <lineage>
        <taxon>Bacteria</taxon>
        <taxon>Pseudomonadati</taxon>
        <taxon>Pseudomonadota</taxon>
        <taxon>Betaproteobacteria</taxon>
        <taxon>Burkholderiales</taxon>
        <taxon>Sphaerotilaceae</taxon>
        <taxon>Piscinibacter</taxon>
    </lineage>
</organism>
<accession>A0A7Y6TZ48</accession>
<dbReference type="InterPro" id="IPR029069">
    <property type="entry name" value="HotDog_dom_sf"/>
</dbReference>
<dbReference type="AlphaFoldDB" id="A0A7Y6TZ48"/>
<dbReference type="SUPFAM" id="SSF54637">
    <property type="entry name" value="Thioesterase/thiol ester dehydrase-isomerase"/>
    <property type="match status" value="1"/>
</dbReference>
<dbReference type="Gene3D" id="3.10.129.10">
    <property type="entry name" value="Hotdog Thioesterase"/>
    <property type="match status" value="1"/>
</dbReference>
<comment type="caution">
    <text evidence="1">The sequence shown here is derived from an EMBL/GenBank/DDBJ whole genome shotgun (WGS) entry which is preliminary data.</text>
</comment>
<dbReference type="EMBL" id="JABWMJ010000016">
    <property type="protein sequence ID" value="NUZ08751.1"/>
    <property type="molecule type" value="Genomic_DNA"/>
</dbReference>